<evidence type="ECO:0000256" key="2">
    <source>
        <dbReference type="ARBA" id="ARBA00023163"/>
    </source>
</evidence>
<dbReference type="InterPro" id="IPR036388">
    <property type="entry name" value="WH-like_DNA-bd_sf"/>
</dbReference>
<dbReference type="AlphaFoldDB" id="L0K103"/>
<dbReference type="InterPro" id="IPR031803">
    <property type="entry name" value="BAT_GAF/HTH-assoc"/>
</dbReference>
<dbReference type="CDD" id="cd06171">
    <property type="entry name" value="Sigma70_r4"/>
    <property type="match status" value="1"/>
</dbReference>
<feature type="domain" description="HTH bat-type" evidence="3">
    <location>
        <begin position="156"/>
        <end position="207"/>
    </location>
</feature>
<dbReference type="InterPro" id="IPR007050">
    <property type="entry name" value="HTH_bacterioopsin"/>
</dbReference>
<dbReference type="RefSeq" id="WP_015321477.1">
    <property type="nucleotide sequence ID" value="NC_019974.1"/>
</dbReference>
<organism evidence="5 6">
    <name type="scientific">Natronococcus occultus SP4</name>
    <dbReference type="NCBI Taxonomy" id="694430"/>
    <lineage>
        <taxon>Archaea</taxon>
        <taxon>Methanobacteriati</taxon>
        <taxon>Methanobacteriota</taxon>
        <taxon>Stenosarchaea group</taxon>
        <taxon>Halobacteria</taxon>
        <taxon>Halobacteriales</taxon>
        <taxon>Natrialbaceae</taxon>
        <taxon>Natronococcus</taxon>
    </lineage>
</organism>
<dbReference type="PANTHER" id="PTHR34236:SF1">
    <property type="entry name" value="DIMETHYL SULFOXIDE REDUCTASE TRANSCRIPTIONAL ACTIVATOR"/>
    <property type="match status" value="1"/>
</dbReference>
<dbReference type="PANTHER" id="PTHR34236">
    <property type="entry name" value="DIMETHYL SULFOXIDE REDUCTASE TRANSCRIPTIONAL ACTIVATOR"/>
    <property type="match status" value="1"/>
</dbReference>
<reference evidence="5 6" key="1">
    <citation type="submission" date="2012-11" db="EMBL/GenBank/DDBJ databases">
        <title>FINISHED of Natronococcus occultus SP4, DSM 3396.</title>
        <authorList>
            <consortium name="DOE Joint Genome Institute"/>
            <person name="Eisen J."/>
            <person name="Huntemann M."/>
            <person name="Wei C.-L."/>
            <person name="Han J."/>
            <person name="Detter J.C."/>
            <person name="Han C."/>
            <person name="Tapia R."/>
            <person name="Chen A."/>
            <person name="Kyrpides N."/>
            <person name="Mavromatis K."/>
            <person name="Markowitz V."/>
            <person name="Szeto E."/>
            <person name="Ivanova N."/>
            <person name="Mikhailova N."/>
            <person name="Ovchinnikova G."/>
            <person name="Pagani I."/>
            <person name="Pati A."/>
            <person name="Goodwin L."/>
            <person name="Nordberg H.P."/>
            <person name="Cantor M.N."/>
            <person name="Hua S.X."/>
            <person name="Woyke T."/>
            <person name="Eisen J."/>
            <person name="Klenk H.-P."/>
            <person name="Klenk H.-P."/>
        </authorList>
    </citation>
    <scope>NUCLEOTIDE SEQUENCE [LARGE SCALE GENOMIC DNA]</scope>
    <source>
        <strain evidence="5 6">SP4</strain>
    </source>
</reference>
<proteinExistence type="predicted"/>
<dbReference type="KEGG" id="nou:Natoc_2256"/>
<feature type="domain" description="Bacterioopsin transcriptional activator GAF and HTH associated" evidence="4">
    <location>
        <begin position="3"/>
        <end position="143"/>
    </location>
</feature>
<dbReference type="Proteomes" id="UP000010878">
    <property type="component" value="Chromosome"/>
</dbReference>
<dbReference type="GeneID" id="14403940"/>
<sequence>MAIEAAFDVSGERIPLACVFEELPNATVELDRIVPTNGEPIPSFWLCDPNVDSFDPNAVSHPALRTIDVVETIGEEALVQVEWDPDRETLLTILLESAIVLVSAVGTRRRWSFEIRGDDHEEVAAFQSACLEASIPIELTRLRPLSPPWADEDDVLTPAQREALLLAYERGYFDSPRRASQAELAAELDITRQSLSSRLQRGLRRLVGSTMLE</sequence>
<keyword evidence="1" id="KW-0805">Transcription regulation</keyword>
<evidence type="ECO:0000259" key="3">
    <source>
        <dbReference type="Pfam" id="PF04967"/>
    </source>
</evidence>
<evidence type="ECO:0000313" key="5">
    <source>
        <dbReference type="EMBL" id="AGB38034.1"/>
    </source>
</evidence>
<dbReference type="Pfam" id="PF04967">
    <property type="entry name" value="HTH_10"/>
    <property type="match status" value="1"/>
</dbReference>
<evidence type="ECO:0000313" key="6">
    <source>
        <dbReference type="Proteomes" id="UP000010878"/>
    </source>
</evidence>
<dbReference type="EMBL" id="CP003929">
    <property type="protein sequence ID" value="AGB38034.1"/>
    <property type="molecule type" value="Genomic_DNA"/>
</dbReference>
<keyword evidence="2" id="KW-0804">Transcription</keyword>
<gene>
    <name evidence="5" type="ORF">Natoc_2256</name>
</gene>
<keyword evidence="6" id="KW-1185">Reference proteome</keyword>
<dbReference type="SUPFAM" id="SSF88659">
    <property type="entry name" value="Sigma3 and sigma4 domains of RNA polymerase sigma factors"/>
    <property type="match status" value="1"/>
</dbReference>
<dbReference type="Gene3D" id="1.10.10.10">
    <property type="entry name" value="Winged helix-like DNA-binding domain superfamily/Winged helix DNA-binding domain"/>
    <property type="match status" value="1"/>
</dbReference>
<dbReference type="STRING" id="694430.Natoc_2256"/>
<dbReference type="eggNOG" id="arCOG02280">
    <property type="taxonomic scope" value="Archaea"/>
</dbReference>
<dbReference type="HOGENOM" id="CLU_076274_2_0_2"/>
<dbReference type="OrthoDB" id="202021at2157"/>
<name>L0K103_9EURY</name>
<dbReference type="InterPro" id="IPR013324">
    <property type="entry name" value="RNA_pol_sigma_r3/r4-like"/>
</dbReference>
<evidence type="ECO:0000259" key="4">
    <source>
        <dbReference type="Pfam" id="PF15915"/>
    </source>
</evidence>
<dbReference type="Pfam" id="PF15915">
    <property type="entry name" value="BAT"/>
    <property type="match status" value="1"/>
</dbReference>
<accession>L0K103</accession>
<protein>
    <submittedName>
        <fullName evidence="5">Putative DNA binding protein</fullName>
    </submittedName>
</protein>
<evidence type="ECO:0000256" key="1">
    <source>
        <dbReference type="ARBA" id="ARBA00023015"/>
    </source>
</evidence>